<reference evidence="2" key="1">
    <citation type="submission" date="2020-05" db="EMBL/GenBank/DDBJ databases">
        <authorList>
            <person name="Chiriac C."/>
            <person name="Salcher M."/>
            <person name="Ghai R."/>
            <person name="Kavagutti S V."/>
        </authorList>
    </citation>
    <scope>NUCLEOTIDE SEQUENCE</scope>
</reference>
<dbReference type="AlphaFoldDB" id="A0A6J6C0B3"/>
<accession>A0A6J6C0B3</accession>
<dbReference type="Pfam" id="PF00561">
    <property type="entry name" value="Abhydrolase_1"/>
    <property type="match status" value="1"/>
</dbReference>
<name>A0A6J6C0B3_9ZZZZ</name>
<dbReference type="EMBL" id="CAEZSR010000011">
    <property type="protein sequence ID" value="CAB4544606.1"/>
    <property type="molecule type" value="Genomic_DNA"/>
</dbReference>
<gene>
    <name evidence="2" type="ORF">UFOPK1493_00561</name>
</gene>
<dbReference type="SUPFAM" id="SSF53474">
    <property type="entry name" value="alpha/beta-Hydrolases"/>
    <property type="match status" value="1"/>
</dbReference>
<dbReference type="PANTHER" id="PTHR43798">
    <property type="entry name" value="MONOACYLGLYCEROL LIPASE"/>
    <property type="match status" value="1"/>
</dbReference>
<sequence length="323" mass="35291">MLPRWSAGDGTRVGSPGVEPSIDPDRFVVHRASPRGFAQAFVREGVGGVPLVCVHGWPETKRIFWKVVEPLAAAGFEVIVPDLRGFGDSELGPDGFHDVASHALDLYALVHDVLGHERVVLLGGDLGGPVIQDLALRYPDWVDRMVLFNSPLPYLKDAMAGIRDTRPAREASDYFLRQGLDPDGLAEELATPDMRRRYIATFYTSRFWAHPGAFATLAEVDFHTEPFADAAKLRASFGGYESSFSEAARSGPTLLGPNAHTPTLVLFGPSDHVIYPAFDRMAATVFARHTGPFLLRDCGHFVPWEAPHALVSGTVAYCGDLLR</sequence>
<dbReference type="InterPro" id="IPR000073">
    <property type="entry name" value="AB_hydrolase_1"/>
</dbReference>
<organism evidence="2">
    <name type="scientific">freshwater metagenome</name>
    <dbReference type="NCBI Taxonomy" id="449393"/>
    <lineage>
        <taxon>unclassified sequences</taxon>
        <taxon>metagenomes</taxon>
        <taxon>ecological metagenomes</taxon>
    </lineage>
</organism>
<dbReference type="PRINTS" id="PR00412">
    <property type="entry name" value="EPOXHYDRLASE"/>
</dbReference>
<protein>
    <submittedName>
        <fullName evidence="2">Unannotated protein</fullName>
    </submittedName>
</protein>
<evidence type="ECO:0000313" key="2">
    <source>
        <dbReference type="EMBL" id="CAB4544606.1"/>
    </source>
</evidence>
<evidence type="ECO:0000259" key="1">
    <source>
        <dbReference type="Pfam" id="PF00561"/>
    </source>
</evidence>
<dbReference type="PRINTS" id="PR00111">
    <property type="entry name" value="ABHYDROLASE"/>
</dbReference>
<dbReference type="InterPro" id="IPR029058">
    <property type="entry name" value="AB_hydrolase_fold"/>
</dbReference>
<feature type="domain" description="AB hydrolase-1" evidence="1">
    <location>
        <begin position="50"/>
        <end position="307"/>
    </location>
</feature>
<dbReference type="InterPro" id="IPR000639">
    <property type="entry name" value="Epox_hydrolase-like"/>
</dbReference>
<proteinExistence type="predicted"/>
<dbReference type="GO" id="GO:0003824">
    <property type="term" value="F:catalytic activity"/>
    <property type="evidence" value="ECO:0007669"/>
    <property type="project" value="InterPro"/>
</dbReference>
<dbReference type="Gene3D" id="3.40.50.1820">
    <property type="entry name" value="alpha/beta hydrolase"/>
    <property type="match status" value="1"/>
</dbReference>
<dbReference type="InterPro" id="IPR050266">
    <property type="entry name" value="AB_hydrolase_sf"/>
</dbReference>